<gene>
    <name evidence="4" type="ORF">WHR41_09323</name>
</gene>
<dbReference type="GO" id="GO:0008270">
    <property type="term" value="F:zinc ion binding"/>
    <property type="evidence" value="ECO:0007669"/>
    <property type="project" value="InterPro"/>
</dbReference>
<organism evidence="4 5">
    <name type="scientific">Cladosporium halotolerans</name>
    <dbReference type="NCBI Taxonomy" id="1052096"/>
    <lineage>
        <taxon>Eukaryota</taxon>
        <taxon>Fungi</taxon>
        <taxon>Dikarya</taxon>
        <taxon>Ascomycota</taxon>
        <taxon>Pezizomycotina</taxon>
        <taxon>Dothideomycetes</taxon>
        <taxon>Dothideomycetidae</taxon>
        <taxon>Cladosporiales</taxon>
        <taxon>Cladosporiaceae</taxon>
        <taxon>Cladosporium</taxon>
    </lineage>
</organism>
<proteinExistence type="predicted"/>
<feature type="region of interest" description="Disordered" evidence="2">
    <location>
        <begin position="1"/>
        <end position="24"/>
    </location>
</feature>
<dbReference type="PROSITE" id="PS00463">
    <property type="entry name" value="ZN2_CY6_FUNGAL_1"/>
    <property type="match status" value="1"/>
</dbReference>
<dbReference type="Pfam" id="PF11951">
    <property type="entry name" value="Fungal_trans_2"/>
    <property type="match status" value="1"/>
</dbReference>
<evidence type="ECO:0000256" key="2">
    <source>
        <dbReference type="SAM" id="MobiDB-lite"/>
    </source>
</evidence>
<evidence type="ECO:0000313" key="5">
    <source>
        <dbReference type="Proteomes" id="UP000803884"/>
    </source>
</evidence>
<keyword evidence="1" id="KW-0539">Nucleus</keyword>
<dbReference type="Pfam" id="PF00172">
    <property type="entry name" value="Zn_clus"/>
    <property type="match status" value="1"/>
</dbReference>
<accession>A0AB34KDM8</accession>
<dbReference type="PANTHER" id="PTHR47784">
    <property type="entry name" value="STEROL UPTAKE CONTROL PROTEIN 2"/>
    <property type="match status" value="1"/>
</dbReference>
<dbReference type="CDD" id="cd00067">
    <property type="entry name" value="GAL4"/>
    <property type="match status" value="1"/>
</dbReference>
<dbReference type="Gene3D" id="4.10.240.10">
    <property type="entry name" value="Zn(2)-C6 fungal-type DNA-binding domain"/>
    <property type="match status" value="1"/>
</dbReference>
<dbReference type="GO" id="GO:0001228">
    <property type="term" value="F:DNA-binding transcription activator activity, RNA polymerase II-specific"/>
    <property type="evidence" value="ECO:0007669"/>
    <property type="project" value="TreeGrafter"/>
</dbReference>
<sequence>MSAADDGQVRSRKRRTHSKSRGGCLGCKRRHHKCDENRPACGACARLSEDCHYAIAERRSRVRTRVQQSAPQGPSAPSALSPIDVAARAADVFQSSTASVATPLTLEAAQTPLSRASHTSIESAASQPACILDLELMSNVMMGGLLDVLPAIQDSSGLLSNFIPLALATPYLLHELLAVSALHLYAEHGSREELVLRASYHQKEALSLVQPDITSIPEERALPLLFFSSFAAVSALAEAAFDPRRHHDFDPIAKTTHAFQLSRGIMAMLTPHWSYIRKTWAGPVIRSEIEAGSDLTPSPQDIPTYTILRSLAFGVEPSHKRKACLEAVDITLSSLSLLQQSDDASLSRRLATAWPIECDAAFHSLLAESKPVSLIILAHYAALLKLGTGLWWTGSLPGMLLGSIDHVLGEEWAEFLDWPKSIVLDDRG</sequence>
<protein>
    <recommendedName>
        <fullName evidence="3">Zn(2)-C6 fungal-type domain-containing protein</fullName>
    </recommendedName>
</protein>
<evidence type="ECO:0000256" key="1">
    <source>
        <dbReference type="ARBA" id="ARBA00023242"/>
    </source>
</evidence>
<dbReference type="InterPro" id="IPR021858">
    <property type="entry name" value="Fun_TF"/>
</dbReference>
<evidence type="ECO:0000313" key="4">
    <source>
        <dbReference type="EMBL" id="KAL1581876.1"/>
    </source>
</evidence>
<evidence type="ECO:0000259" key="3">
    <source>
        <dbReference type="PROSITE" id="PS50048"/>
    </source>
</evidence>
<dbReference type="RefSeq" id="XP_069224984.1">
    <property type="nucleotide sequence ID" value="XM_069377927.1"/>
</dbReference>
<feature type="compositionally biased region" description="Basic residues" evidence="2">
    <location>
        <begin position="10"/>
        <end position="20"/>
    </location>
</feature>
<dbReference type="SMART" id="SM00066">
    <property type="entry name" value="GAL4"/>
    <property type="match status" value="1"/>
</dbReference>
<dbReference type="PANTHER" id="PTHR47784:SF4">
    <property type="entry name" value="ZN(II)2CYS6 TRANSCRIPTION FACTOR (EUROFUNG)"/>
    <property type="match status" value="1"/>
</dbReference>
<dbReference type="GeneID" id="96010765"/>
<dbReference type="InterPro" id="IPR036864">
    <property type="entry name" value="Zn2-C6_fun-type_DNA-bd_sf"/>
</dbReference>
<dbReference type="AlphaFoldDB" id="A0AB34KDM8"/>
<keyword evidence="5" id="KW-1185">Reference proteome</keyword>
<dbReference type="InterPro" id="IPR001138">
    <property type="entry name" value="Zn2Cys6_DnaBD"/>
</dbReference>
<comment type="caution">
    <text evidence="4">The sequence shown here is derived from an EMBL/GenBank/DDBJ whole genome shotgun (WGS) entry which is preliminary data.</text>
</comment>
<dbReference type="PROSITE" id="PS50048">
    <property type="entry name" value="ZN2_CY6_FUNGAL_2"/>
    <property type="match status" value="1"/>
</dbReference>
<dbReference type="SUPFAM" id="SSF57701">
    <property type="entry name" value="Zn2/Cys6 DNA-binding domain"/>
    <property type="match status" value="1"/>
</dbReference>
<reference evidence="4 5" key="1">
    <citation type="journal article" date="2020" name="Microbiol. Resour. Announc.">
        <title>Draft Genome Sequence of a Cladosporium Species Isolated from the Mesophotic Ascidian Didemnum maculosum.</title>
        <authorList>
            <person name="Gioti A."/>
            <person name="Siaperas R."/>
            <person name="Nikolaivits E."/>
            <person name="Le Goff G."/>
            <person name="Ouazzani J."/>
            <person name="Kotoulas G."/>
            <person name="Topakas E."/>
        </authorList>
    </citation>
    <scope>NUCLEOTIDE SEQUENCE [LARGE SCALE GENOMIC DNA]</scope>
    <source>
        <strain evidence="4 5">TM138-S3</strain>
    </source>
</reference>
<name>A0AB34KDM8_9PEZI</name>
<feature type="domain" description="Zn(2)-C6 fungal-type" evidence="3">
    <location>
        <begin position="23"/>
        <end position="53"/>
    </location>
</feature>
<dbReference type="EMBL" id="JAAQHG020000111">
    <property type="protein sequence ID" value="KAL1581876.1"/>
    <property type="molecule type" value="Genomic_DNA"/>
</dbReference>
<dbReference type="InterPro" id="IPR053157">
    <property type="entry name" value="Sterol_Uptake_Regulator"/>
</dbReference>
<dbReference type="Proteomes" id="UP000803884">
    <property type="component" value="Unassembled WGS sequence"/>
</dbReference>